<dbReference type="GO" id="GO:0009097">
    <property type="term" value="P:isoleucine biosynthetic process"/>
    <property type="evidence" value="ECO:0007669"/>
    <property type="project" value="TreeGrafter"/>
</dbReference>
<dbReference type="Pfam" id="PF00291">
    <property type="entry name" value="PALP"/>
    <property type="match status" value="1"/>
</dbReference>
<dbReference type="GO" id="GO:0006567">
    <property type="term" value="P:L-threonine catabolic process"/>
    <property type="evidence" value="ECO:0007669"/>
    <property type="project" value="TreeGrafter"/>
</dbReference>
<accession>A0A975H5E2</accession>
<evidence type="ECO:0000259" key="4">
    <source>
        <dbReference type="Pfam" id="PF00291"/>
    </source>
</evidence>
<dbReference type="PANTHER" id="PTHR48078">
    <property type="entry name" value="THREONINE DEHYDRATASE, MITOCHONDRIAL-RELATED"/>
    <property type="match status" value="1"/>
</dbReference>
<dbReference type="GO" id="GO:0006565">
    <property type="term" value="P:L-serine catabolic process"/>
    <property type="evidence" value="ECO:0007669"/>
    <property type="project" value="TreeGrafter"/>
</dbReference>
<organism evidence="5 6">
    <name type="scientific">Polaribacter cellanae</name>
    <dbReference type="NCBI Taxonomy" id="2818493"/>
    <lineage>
        <taxon>Bacteria</taxon>
        <taxon>Pseudomonadati</taxon>
        <taxon>Bacteroidota</taxon>
        <taxon>Flavobacteriia</taxon>
        <taxon>Flavobacteriales</taxon>
        <taxon>Flavobacteriaceae</taxon>
    </lineage>
</organism>
<comment type="cofactor">
    <cofactor evidence="1">
        <name>pyridoxal 5'-phosphate</name>
        <dbReference type="ChEBI" id="CHEBI:597326"/>
    </cofactor>
</comment>
<dbReference type="SUPFAM" id="SSF53686">
    <property type="entry name" value="Tryptophan synthase beta subunit-like PLP-dependent enzymes"/>
    <property type="match status" value="1"/>
</dbReference>
<reference evidence="5 6" key="1">
    <citation type="submission" date="2021-03" db="EMBL/GenBank/DDBJ databases">
        <title>Complete genome of Polaribacter_sp.SM13.</title>
        <authorList>
            <person name="Jeong S.W."/>
            <person name="Bae J.W."/>
        </authorList>
    </citation>
    <scope>NUCLEOTIDE SEQUENCE [LARGE SCALE GENOMIC DNA]</scope>
    <source>
        <strain evidence="5 6">SM13</strain>
    </source>
</reference>
<dbReference type="RefSeq" id="WP_208076861.1">
    <property type="nucleotide sequence ID" value="NZ_CP071869.1"/>
</dbReference>
<evidence type="ECO:0000256" key="3">
    <source>
        <dbReference type="ARBA" id="ARBA00023239"/>
    </source>
</evidence>
<dbReference type="InterPro" id="IPR036052">
    <property type="entry name" value="TrpB-like_PALP_sf"/>
</dbReference>
<dbReference type="InterPro" id="IPR050147">
    <property type="entry name" value="Ser/Thr_Dehydratase"/>
</dbReference>
<dbReference type="PANTHER" id="PTHR48078:SF6">
    <property type="entry name" value="L-THREONINE DEHYDRATASE CATABOLIC TDCB"/>
    <property type="match status" value="1"/>
</dbReference>
<name>A0A975H5E2_9FLAO</name>
<dbReference type="EMBL" id="CP071869">
    <property type="protein sequence ID" value="QTE21302.1"/>
    <property type="molecule type" value="Genomic_DNA"/>
</dbReference>
<dbReference type="Gene3D" id="3.40.50.1100">
    <property type="match status" value="2"/>
</dbReference>
<evidence type="ECO:0000256" key="2">
    <source>
        <dbReference type="ARBA" id="ARBA00022898"/>
    </source>
</evidence>
<sequence>MLQKKLNIKAVICISELVPKIKVDAIKALGAKVAIVGKNQEEATYNALQMEKEEGMRYISAFDDPLIIAGQATTALEILEQNPNTTTILAPVSGGGLMSGVAFAAKALKPDIQIIGVTNNSEPAIYSSIKAGKIVQVGETESLADALPGPISHNNQYTFKMCERYVDDILLISEEQIAQAMAFSLLKEKQVLEGGGAATMALLLKDEYVQNFGENTVAICSGNSVAMDTLLKITSTHKKFINQNF</sequence>
<feature type="domain" description="Tryptophan synthase beta chain-like PALP" evidence="4">
    <location>
        <begin position="5"/>
        <end position="221"/>
    </location>
</feature>
<gene>
    <name evidence="5" type="ORF">J3359_10725</name>
</gene>
<keyword evidence="2" id="KW-0663">Pyridoxal phosphate</keyword>
<dbReference type="GO" id="GO:0003941">
    <property type="term" value="F:L-serine ammonia-lyase activity"/>
    <property type="evidence" value="ECO:0007669"/>
    <property type="project" value="TreeGrafter"/>
</dbReference>
<dbReference type="InterPro" id="IPR001926">
    <property type="entry name" value="TrpB-like_PALP"/>
</dbReference>
<dbReference type="Proteomes" id="UP000663920">
    <property type="component" value="Chromosome"/>
</dbReference>
<dbReference type="KEGG" id="pcea:J3359_10725"/>
<proteinExistence type="predicted"/>
<dbReference type="GO" id="GO:0004794">
    <property type="term" value="F:threonine deaminase activity"/>
    <property type="evidence" value="ECO:0007669"/>
    <property type="project" value="TreeGrafter"/>
</dbReference>
<evidence type="ECO:0000256" key="1">
    <source>
        <dbReference type="ARBA" id="ARBA00001933"/>
    </source>
</evidence>
<keyword evidence="6" id="KW-1185">Reference proteome</keyword>
<keyword evidence="3" id="KW-0456">Lyase</keyword>
<evidence type="ECO:0000313" key="6">
    <source>
        <dbReference type="Proteomes" id="UP000663920"/>
    </source>
</evidence>
<dbReference type="AlphaFoldDB" id="A0A975H5E2"/>
<evidence type="ECO:0000313" key="5">
    <source>
        <dbReference type="EMBL" id="QTE21302.1"/>
    </source>
</evidence>
<protein>
    <submittedName>
        <fullName evidence="5">Pyridoxal-phosphate dependent enzyme</fullName>
    </submittedName>
</protein>